<feature type="domain" description="DED" evidence="2">
    <location>
        <begin position="3"/>
        <end position="75"/>
    </location>
</feature>
<dbReference type="InterPro" id="IPR011029">
    <property type="entry name" value="DEATH-like_dom_sf"/>
</dbReference>
<evidence type="ECO:0000313" key="4">
    <source>
        <dbReference type="Proteomes" id="UP000001593"/>
    </source>
</evidence>
<dbReference type="SUPFAM" id="SSF47986">
    <property type="entry name" value="DEATH domain"/>
    <property type="match status" value="1"/>
</dbReference>
<dbReference type="CDD" id="cd00045">
    <property type="entry name" value="DED"/>
    <property type="match status" value="1"/>
</dbReference>
<dbReference type="STRING" id="45351.A7S122"/>
<dbReference type="Proteomes" id="UP000001593">
    <property type="component" value="Unassembled WGS sequence"/>
</dbReference>
<evidence type="ECO:0000256" key="1">
    <source>
        <dbReference type="ARBA" id="ARBA00022703"/>
    </source>
</evidence>
<dbReference type="AlphaFoldDB" id="A7S122"/>
<dbReference type="InParanoid" id="A7S122"/>
<keyword evidence="4" id="KW-1185">Reference proteome</keyword>
<gene>
    <name evidence="3" type="ORF">NEMVEDRAFT_v1g100412</name>
</gene>
<dbReference type="SMART" id="SM00031">
    <property type="entry name" value="DED"/>
    <property type="match status" value="1"/>
</dbReference>
<keyword evidence="1" id="KW-0053">Apoptosis</keyword>
<dbReference type="InterPro" id="IPR001875">
    <property type="entry name" value="DED_dom"/>
</dbReference>
<feature type="non-terminal residue" evidence="3">
    <location>
        <position position="75"/>
    </location>
</feature>
<dbReference type="HOGENOM" id="CLU_2678132_0_0_1"/>
<dbReference type="eggNOG" id="ENOG502T0S5">
    <property type="taxonomic scope" value="Eukaryota"/>
</dbReference>
<evidence type="ECO:0000313" key="3">
    <source>
        <dbReference type="EMBL" id="EDO42517.1"/>
    </source>
</evidence>
<dbReference type="Gene3D" id="1.10.533.10">
    <property type="entry name" value="Death Domain, Fas"/>
    <property type="match status" value="1"/>
</dbReference>
<dbReference type="GO" id="GO:0042981">
    <property type="term" value="P:regulation of apoptotic process"/>
    <property type="evidence" value="ECO:0007669"/>
    <property type="project" value="InterPro"/>
</dbReference>
<accession>A7S122</accession>
<dbReference type="PhylomeDB" id="A7S122"/>
<dbReference type="Pfam" id="PF01335">
    <property type="entry name" value="DED"/>
    <property type="match status" value="1"/>
</dbReference>
<reference evidence="3 4" key="1">
    <citation type="journal article" date="2007" name="Science">
        <title>Sea anemone genome reveals ancestral eumetazoan gene repertoire and genomic organization.</title>
        <authorList>
            <person name="Putnam N.H."/>
            <person name="Srivastava M."/>
            <person name="Hellsten U."/>
            <person name="Dirks B."/>
            <person name="Chapman J."/>
            <person name="Salamov A."/>
            <person name="Terry A."/>
            <person name="Shapiro H."/>
            <person name="Lindquist E."/>
            <person name="Kapitonov V.V."/>
            <person name="Jurka J."/>
            <person name="Genikhovich G."/>
            <person name="Grigoriev I.V."/>
            <person name="Lucas S.M."/>
            <person name="Steele R.E."/>
            <person name="Finnerty J.R."/>
            <person name="Technau U."/>
            <person name="Martindale M.Q."/>
            <person name="Rokhsar D.S."/>
        </authorList>
    </citation>
    <scope>NUCLEOTIDE SEQUENCE [LARGE SCALE GENOMIC DNA]</scope>
    <source>
        <strain evidence="4">CH2 X CH6</strain>
    </source>
</reference>
<dbReference type="FunCoup" id="A7S122">
    <property type="interactions" value="481"/>
</dbReference>
<dbReference type="PROSITE" id="PS50168">
    <property type="entry name" value="DED"/>
    <property type="match status" value="1"/>
</dbReference>
<name>A7S122_NEMVE</name>
<evidence type="ECO:0000259" key="2">
    <source>
        <dbReference type="PROSITE" id="PS50168"/>
    </source>
</evidence>
<dbReference type="PANTHER" id="PTHR48169">
    <property type="entry name" value="DED DOMAIN-CONTAINING PROTEIN"/>
    <property type="match status" value="1"/>
</dbReference>
<protein>
    <recommendedName>
        <fullName evidence="2">DED domain-containing protein</fullName>
    </recommendedName>
</protein>
<dbReference type="GO" id="GO:0006915">
    <property type="term" value="P:apoptotic process"/>
    <property type="evidence" value="ECO:0007669"/>
    <property type="project" value="UniProtKB-KW"/>
</dbReference>
<dbReference type="EMBL" id="DS469563">
    <property type="protein sequence ID" value="EDO42517.1"/>
    <property type="molecule type" value="Genomic_DNA"/>
</dbReference>
<proteinExistence type="predicted"/>
<sequence length="75" mass="8953">MTDFRALLLKISDELTSENLSSMRFLCRDVIPAGRLEHFRRPIDMFVEFERLDRLSEKNRDFLASILVQIRRPDL</sequence>
<dbReference type="PANTHER" id="PTHR48169:SF7">
    <property type="entry name" value="CASPASE 10"/>
    <property type="match status" value="1"/>
</dbReference>
<dbReference type="OMA" id="YCSHQIP"/>
<organism evidence="3 4">
    <name type="scientific">Nematostella vectensis</name>
    <name type="common">Starlet sea anemone</name>
    <dbReference type="NCBI Taxonomy" id="45351"/>
    <lineage>
        <taxon>Eukaryota</taxon>
        <taxon>Metazoa</taxon>
        <taxon>Cnidaria</taxon>
        <taxon>Anthozoa</taxon>
        <taxon>Hexacorallia</taxon>
        <taxon>Actiniaria</taxon>
        <taxon>Edwardsiidae</taxon>
        <taxon>Nematostella</taxon>
    </lineage>
</organism>